<dbReference type="OMA" id="MYIKGIR"/>
<dbReference type="Proteomes" id="UP000016923">
    <property type="component" value="Unassembled WGS sequence"/>
</dbReference>
<dbReference type="eggNOG" id="ENOG502STIN">
    <property type="taxonomic scope" value="Eukaryota"/>
</dbReference>
<dbReference type="InterPro" id="IPR025363">
    <property type="entry name" value="DUF4267"/>
</dbReference>
<dbReference type="EMBL" id="KE148147">
    <property type="protein sequence ID" value="EPE09029.1"/>
    <property type="molecule type" value="Genomic_DNA"/>
</dbReference>
<name>S3C647_OPHP1</name>
<organism evidence="1 2">
    <name type="scientific">Ophiostoma piceae (strain UAMH 11346)</name>
    <name type="common">Sap stain fungus</name>
    <dbReference type="NCBI Taxonomy" id="1262450"/>
    <lineage>
        <taxon>Eukaryota</taxon>
        <taxon>Fungi</taxon>
        <taxon>Dikarya</taxon>
        <taxon>Ascomycota</taxon>
        <taxon>Pezizomycotina</taxon>
        <taxon>Sordariomycetes</taxon>
        <taxon>Sordariomycetidae</taxon>
        <taxon>Ophiostomatales</taxon>
        <taxon>Ophiostomataceae</taxon>
        <taxon>Ophiostoma</taxon>
    </lineage>
</organism>
<keyword evidence="2" id="KW-1185">Reference proteome</keyword>
<sequence length="134" mass="14209">MSFSPIPSYIFGSMFTGLGLVSLAAPKLDYQLFGLPLEAAPASGSTSKPDGAVSPVMYAKGVRDLAFGLTYFALEYTGLPEAVTVFSAVLCTVALGDGFIVWKHGGTEYQNKAFGHWSGLATFAAWVAWRVQSS</sequence>
<reference evidence="1 2" key="1">
    <citation type="journal article" date="2013" name="BMC Genomics">
        <title>The genome and transcriptome of the pine saprophyte Ophiostoma piceae, and a comparison with the bark beetle-associated pine pathogen Grosmannia clavigera.</title>
        <authorList>
            <person name="Haridas S."/>
            <person name="Wang Y."/>
            <person name="Lim L."/>
            <person name="Massoumi Alamouti S."/>
            <person name="Jackman S."/>
            <person name="Docking R."/>
            <person name="Robertson G."/>
            <person name="Birol I."/>
            <person name="Bohlmann J."/>
            <person name="Breuil C."/>
        </authorList>
    </citation>
    <scope>NUCLEOTIDE SEQUENCE [LARGE SCALE GENOMIC DNA]</scope>
    <source>
        <strain evidence="1 2">UAMH 11346</strain>
    </source>
</reference>
<dbReference type="OrthoDB" id="5070419at2759"/>
<accession>S3C647</accession>
<dbReference type="HOGENOM" id="CLU_158122_0_0_1"/>
<evidence type="ECO:0000313" key="1">
    <source>
        <dbReference type="EMBL" id="EPE09029.1"/>
    </source>
</evidence>
<evidence type="ECO:0000313" key="2">
    <source>
        <dbReference type="Proteomes" id="UP000016923"/>
    </source>
</evidence>
<protein>
    <submittedName>
        <fullName evidence="1">Integral membrane protein</fullName>
    </submittedName>
</protein>
<dbReference type="STRING" id="1262450.S3C647"/>
<gene>
    <name evidence="1" type="ORF">F503_06805</name>
</gene>
<proteinExistence type="predicted"/>
<dbReference type="Pfam" id="PF14087">
    <property type="entry name" value="DUF4267"/>
    <property type="match status" value="1"/>
</dbReference>
<dbReference type="AlphaFoldDB" id="S3C647"/>
<dbReference type="VEuPathDB" id="FungiDB:F503_06805"/>